<dbReference type="EMBL" id="LAZR01057380">
    <property type="protein sequence ID" value="KKK72177.1"/>
    <property type="molecule type" value="Genomic_DNA"/>
</dbReference>
<reference evidence="2" key="1">
    <citation type="journal article" date="2015" name="Nature">
        <title>Complex archaea that bridge the gap between prokaryotes and eukaryotes.</title>
        <authorList>
            <person name="Spang A."/>
            <person name="Saw J.H."/>
            <person name="Jorgensen S.L."/>
            <person name="Zaremba-Niedzwiedzka K."/>
            <person name="Martijn J."/>
            <person name="Lind A.E."/>
            <person name="van Eijk R."/>
            <person name="Schleper C."/>
            <person name="Guy L."/>
            <person name="Ettema T.J."/>
        </authorList>
    </citation>
    <scope>NUCLEOTIDE SEQUENCE</scope>
</reference>
<evidence type="ECO:0000313" key="2">
    <source>
        <dbReference type="EMBL" id="KKK72177.1"/>
    </source>
</evidence>
<comment type="caution">
    <text evidence="2">The sequence shown here is derived from an EMBL/GenBank/DDBJ whole genome shotgun (WGS) entry which is preliminary data.</text>
</comment>
<gene>
    <name evidence="2" type="ORF">LCGC14_2906490</name>
</gene>
<feature type="region of interest" description="Disordered" evidence="1">
    <location>
        <begin position="193"/>
        <end position="242"/>
    </location>
</feature>
<protein>
    <submittedName>
        <fullName evidence="2">Uncharacterized protein</fullName>
    </submittedName>
</protein>
<name>A0A0F8XSU9_9ZZZZ</name>
<accession>A0A0F8XSU9</accession>
<feature type="compositionally biased region" description="Gly residues" evidence="1">
    <location>
        <begin position="232"/>
        <end position="242"/>
    </location>
</feature>
<dbReference type="AlphaFoldDB" id="A0A0F8XSU9"/>
<evidence type="ECO:0000256" key="1">
    <source>
        <dbReference type="SAM" id="MobiDB-lite"/>
    </source>
</evidence>
<sequence>MSHVCQLLEYSRAPVVNGVIKGVKIIGTRSRKGRRYPQEMLARAVKLYEGAPVYILHGNTRDQRLGQRKHEAHFGHLANVHEGVDGLFGDMHIKQSHGLAGTIIESDGRDFGLSHNANCLLNDDKTEVLDILHVDSVDLVDNPSTTINLFESMEDEEMNLAELEAASKEHAAKIAEIATGQGEIKTLLEGLQPKPAEKSESKKRISVLSPADGDGEETAPTYGHSHEAFGRGLRGITGGTGL</sequence>
<organism evidence="2">
    <name type="scientific">marine sediment metagenome</name>
    <dbReference type="NCBI Taxonomy" id="412755"/>
    <lineage>
        <taxon>unclassified sequences</taxon>
        <taxon>metagenomes</taxon>
        <taxon>ecological metagenomes</taxon>
    </lineage>
</organism>
<proteinExistence type="predicted"/>